<proteinExistence type="predicted"/>
<dbReference type="EMBL" id="APVH01000013">
    <property type="protein sequence ID" value="EPX83846.1"/>
    <property type="molecule type" value="Genomic_DNA"/>
</dbReference>
<evidence type="ECO:0000313" key="2">
    <source>
        <dbReference type="Proteomes" id="UP000015347"/>
    </source>
</evidence>
<gene>
    <name evidence="1" type="ORF">Salmuc_01621</name>
</gene>
<sequence>MMERILNSLPDDLTPWQIAFWMVSPKPEIGGGRPMDALASEDDRVLLSAERAGRLPMG</sequence>
<dbReference type="Proteomes" id="UP000015347">
    <property type="component" value="Unassembled WGS sequence"/>
</dbReference>
<dbReference type="RefSeq" id="WP_020041716.1">
    <property type="nucleotide sequence ID" value="NZ_KE557274.1"/>
</dbReference>
<evidence type="ECO:0000313" key="1">
    <source>
        <dbReference type="EMBL" id="EPX83846.1"/>
    </source>
</evidence>
<organism evidence="1 2">
    <name type="scientific">Salipiger mucosus DSM 16094</name>
    <dbReference type="NCBI Taxonomy" id="1123237"/>
    <lineage>
        <taxon>Bacteria</taxon>
        <taxon>Pseudomonadati</taxon>
        <taxon>Pseudomonadota</taxon>
        <taxon>Alphaproteobacteria</taxon>
        <taxon>Rhodobacterales</taxon>
        <taxon>Roseobacteraceae</taxon>
        <taxon>Salipiger</taxon>
    </lineage>
</organism>
<reference evidence="2" key="1">
    <citation type="journal article" date="2014" name="Stand. Genomic Sci.">
        <title>Genome sequence of the exopolysaccharide-producing Salipiger mucosus type strain (DSM 16094(T)), a moderately halophilic member of the Roseobacter clade.</title>
        <authorList>
            <person name="Riedel T."/>
            <person name="Spring S."/>
            <person name="Fiebig A."/>
            <person name="Petersen J."/>
            <person name="Kyrpides N.C."/>
            <person name="Goker M."/>
            <person name="Klenk H.P."/>
        </authorList>
    </citation>
    <scope>NUCLEOTIDE SEQUENCE [LARGE SCALE GENOMIC DNA]</scope>
    <source>
        <strain evidence="2">DSM 16094</strain>
    </source>
</reference>
<accession>S9QR14</accession>
<name>S9QR14_9RHOB</name>
<evidence type="ECO:0008006" key="3">
    <source>
        <dbReference type="Google" id="ProtNLM"/>
    </source>
</evidence>
<comment type="caution">
    <text evidence="1">The sequence shown here is derived from an EMBL/GenBank/DDBJ whole genome shotgun (WGS) entry which is preliminary data.</text>
</comment>
<dbReference type="HOGENOM" id="CLU_2976673_0_0_5"/>
<protein>
    <recommendedName>
        <fullName evidence="3">Antitoxin Xre/MbcA/ParS-like toxin-binding domain-containing protein</fullName>
    </recommendedName>
</protein>
<dbReference type="AlphaFoldDB" id="S9QR14"/>
<dbReference type="OrthoDB" id="111944at2"/>
<keyword evidence="2" id="KW-1185">Reference proteome</keyword>